<keyword evidence="2" id="KW-1185">Reference proteome</keyword>
<accession>A0ACC0TWU9</accession>
<comment type="caution">
    <text evidence="1">The sequence shown here is derived from an EMBL/GenBank/DDBJ whole genome shotgun (WGS) entry which is preliminary data.</text>
</comment>
<organism evidence="1 2">
    <name type="scientific">Russula earlei</name>
    <dbReference type="NCBI Taxonomy" id="71964"/>
    <lineage>
        <taxon>Eukaryota</taxon>
        <taxon>Fungi</taxon>
        <taxon>Dikarya</taxon>
        <taxon>Basidiomycota</taxon>
        <taxon>Agaricomycotina</taxon>
        <taxon>Agaricomycetes</taxon>
        <taxon>Russulales</taxon>
        <taxon>Russulaceae</taxon>
        <taxon>Russula</taxon>
    </lineage>
</organism>
<dbReference type="Proteomes" id="UP001207468">
    <property type="component" value="Unassembled WGS sequence"/>
</dbReference>
<gene>
    <name evidence="1" type="ORF">F5148DRAFT_1379008</name>
</gene>
<proteinExistence type="predicted"/>
<name>A0ACC0TWU9_9AGAM</name>
<protein>
    <submittedName>
        <fullName evidence="1">Uncharacterized protein</fullName>
    </submittedName>
</protein>
<sequence length="91" mass="10652">MQLGAMIIGDKWQDLGLDKFSFIRQLNREKIAKDFMNAEDLFHALHVQFKASALVNFHGTYSIEEDDLIEPKEHTHILAEELWKVTGYRFT</sequence>
<evidence type="ECO:0000313" key="2">
    <source>
        <dbReference type="Proteomes" id="UP001207468"/>
    </source>
</evidence>
<dbReference type="EMBL" id="JAGFNK010000421">
    <property type="protein sequence ID" value="KAI9450637.1"/>
    <property type="molecule type" value="Genomic_DNA"/>
</dbReference>
<reference evidence="1" key="1">
    <citation type="submission" date="2021-03" db="EMBL/GenBank/DDBJ databases">
        <title>Evolutionary priming and transition to the ectomycorrhizal habit in an iconic lineage of mushroom-forming fungi: is preadaptation a requirement?</title>
        <authorList>
            <consortium name="DOE Joint Genome Institute"/>
            <person name="Looney B.P."/>
            <person name="Miyauchi S."/>
            <person name="Morin E."/>
            <person name="Drula E."/>
            <person name="Courty P.E."/>
            <person name="Chicoki N."/>
            <person name="Fauchery L."/>
            <person name="Kohler A."/>
            <person name="Kuo A."/>
            <person name="LaButti K."/>
            <person name="Pangilinan J."/>
            <person name="Lipzen A."/>
            <person name="Riley R."/>
            <person name="Andreopoulos W."/>
            <person name="He G."/>
            <person name="Johnson J."/>
            <person name="Barry K.W."/>
            <person name="Grigoriev I.V."/>
            <person name="Nagy L."/>
            <person name="Hibbett D."/>
            <person name="Henrissat B."/>
            <person name="Matheny P.B."/>
            <person name="Labbe J."/>
            <person name="Martin A.F."/>
        </authorList>
    </citation>
    <scope>NUCLEOTIDE SEQUENCE</scope>
    <source>
        <strain evidence="1">BPL698</strain>
    </source>
</reference>
<evidence type="ECO:0000313" key="1">
    <source>
        <dbReference type="EMBL" id="KAI9450637.1"/>
    </source>
</evidence>